<feature type="non-terminal residue" evidence="4">
    <location>
        <position position="1"/>
    </location>
</feature>
<keyword evidence="2" id="KW-0479">Metal-binding</keyword>
<sequence>RNGWVLIDRTLIPLYQPLYYNGKVFFGQKSNYILNIQIINTLNLKIINYAVGFVQSQTDSTAWKETCLVQNLKHPLE</sequence>
<feature type="domain" description="DDE Tnp4" evidence="3">
    <location>
        <begin position="7"/>
        <end position="73"/>
    </location>
</feature>
<dbReference type="InterPro" id="IPR027806">
    <property type="entry name" value="HARBI1_dom"/>
</dbReference>
<name>A0A317SP81_9PEZI</name>
<comment type="caution">
    <text evidence="4">The sequence shown here is derived from an EMBL/GenBank/DDBJ whole genome shotgun (WGS) entry which is preliminary data.</text>
</comment>
<protein>
    <recommendedName>
        <fullName evidence="3">DDE Tnp4 domain-containing protein</fullName>
    </recommendedName>
</protein>
<dbReference type="STRING" id="42249.A0A317SP81"/>
<keyword evidence="5" id="KW-1185">Reference proteome</keyword>
<evidence type="ECO:0000313" key="4">
    <source>
        <dbReference type="EMBL" id="PWW76215.1"/>
    </source>
</evidence>
<dbReference type="GO" id="GO:0046872">
    <property type="term" value="F:metal ion binding"/>
    <property type="evidence" value="ECO:0007669"/>
    <property type="project" value="UniProtKB-KW"/>
</dbReference>
<evidence type="ECO:0000313" key="5">
    <source>
        <dbReference type="Proteomes" id="UP000246991"/>
    </source>
</evidence>
<comment type="cofactor">
    <cofactor evidence="1">
        <name>a divalent metal cation</name>
        <dbReference type="ChEBI" id="CHEBI:60240"/>
    </cofactor>
</comment>
<organism evidence="4 5">
    <name type="scientific">Tuber magnatum</name>
    <name type="common">white Piedmont truffle</name>
    <dbReference type="NCBI Taxonomy" id="42249"/>
    <lineage>
        <taxon>Eukaryota</taxon>
        <taxon>Fungi</taxon>
        <taxon>Dikarya</taxon>
        <taxon>Ascomycota</taxon>
        <taxon>Pezizomycotina</taxon>
        <taxon>Pezizomycetes</taxon>
        <taxon>Pezizales</taxon>
        <taxon>Tuberaceae</taxon>
        <taxon>Tuber</taxon>
    </lineage>
</organism>
<proteinExistence type="predicted"/>
<dbReference type="AlphaFoldDB" id="A0A317SP81"/>
<dbReference type="Proteomes" id="UP000246991">
    <property type="component" value="Unassembled WGS sequence"/>
</dbReference>
<reference evidence="4 5" key="1">
    <citation type="submission" date="2018-03" db="EMBL/GenBank/DDBJ databases">
        <title>Genomes of Pezizomycetes fungi and the evolution of truffles.</title>
        <authorList>
            <person name="Murat C."/>
            <person name="Payen T."/>
            <person name="Noel B."/>
            <person name="Kuo A."/>
            <person name="Martin F.M."/>
        </authorList>
    </citation>
    <scope>NUCLEOTIDE SEQUENCE [LARGE SCALE GENOMIC DNA]</scope>
    <source>
        <strain evidence="4">091103-1</strain>
    </source>
</reference>
<accession>A0A317SP81</accession>
<evidence type="ECO:0000256" key="2">
    <source>
        <dbReference type="ARBA" id="ARBA00022723"/>
    </source>
</evidence>
<dbReference type="EMBL" id="PYWC01000035">
    <property type="protein sequence ID" value="PWW76215.1"/>
    <property type="molecule type" value="Genomic_DNA"/>
</dbReference>
<dbReference type="Pfam" id="PF13359">
    <property type="entry name" value="DDE_Tnp_4"/>
    <property type="match status" value="1"/>
</dbReference>
<evidence type="ECO:0000256" key="1">
    <source>
        <dbReference type="ARBA" id="ARBA00001968"/>
    </source>
</evidence>
<evidence type="ECO:0000259" key="3">
    <source>
        <dbReference type="Pfam" id="PF13359"/>
    </source>
</evidence>
<gene>
    <name evidence="4" type="ORF">C7212DRAFT_196950</name>
</gene>